<feature type="domain" description="Guanylate cyclase" evidence="1">
    <location>
        <begin position="7"/>
        <end position="113"/>
    </location>
</feature>
<evidence type="ECO:0000313" key="2">
    <source>
        <dbReference type="EMBL" id="SLN44357.1"/>
    </source>
</evidence>
<dbReference type="InterPro" id="IPR001054">
    <property type="entry name" value="A/G_cyclase"/>
</dbReference>
<evidence type="ECO:0000259" key="1">
    <source>
        <dbReference type="PROSITE" id="PS50125"/>
    </source>
</evidence>
<accession>A0A1X6Z9D5</accession>
<dbReference type="PANTHER" id="PTHR43081">
    <property type="entry name" value="ADENYLATE CYCLASE, TERMINAL-DIFFERENTIATION SPECIFIC-RELATED"/>
    <property type="match status" value="1"/>
</dbReference>
<dbReference type="GO" id="GO:0006171">
    <property type="term" value="P:cAMP biosynthetic process"/>
    <property type="evidence" value="ECO:0007669"/>
    <property type="project" value="TreeGrafter"/>
</dbReference>
<keyword evidence="3" id="KW-1185">Reference proteome</keyword>
<name>A0A1X6Z9D5_9RHOB</name>
<dbReference type="Pfam" id="PF00211">
    <property type="entry name" value="Guanylate_cyc"/>
    <property type="match status" value="1"/>
</dbReference>
<dbReference type="RefSeq" id="WP_085805677.1">
    <property type="nucleotide sequence ID" value="NZ_FWFX01000006.1"/>
</dbReference>
<dbReference type="EMBL" id="FWFX01000006">
    <property type="protein sequence ID" value="SLN44357.1"/>
    <property type="molecule type" value="Genomic_DNA"/>
</dbReference>
<reference evidence="2 3" key="1">
    <citation type="submission" date="2017-03" db="EMBL/GenBank/DDBJ databases">
        <authorList>
            <person name="Afonso C.L."/>
            <person name="Miller P.J."/>
            <person name="Scott M.A."/>
            <person name="Spackman E."/>
            <person name="Goraichik I."/>
            <person name="Dimitrov K.M."/>
            <person name="Suarez D.L."/>
            <person name="Swayne D.E."/>
        </authorList>
    </citation>
    <scope>NUCLEOTIDE SEQUENCE [LARGE SCALE GENOMIC DNA]</scope>
    <source>
        <strain evidence="2 3">CECT 7450</strain>
    </source>
</reference>
<dbReference type="CDD" id="cd07302">
    <property type="entry name" value="CHD"/>
    <property type="match status" value="1"/>
</dbReference>
<dbReference type="SUPFAM" id="SSF55073">
    <property type="entry name" value="Nucleotide cyclase"/>
    <property type="match status" value="1"/>
</dbReference>
<dbReference type="SUPFAM" id="SSF48452">
    <property type="entry name" value="TPR-like"/>
    <property type="match status" value="1"/>
</dbReference>
<dbReference type="Gene3D" id="3.30.70.1230">
    <property type="entry name" value="Nucleotide cyclase"/>
    <property type="match status" value="1"/>
</dbReference>
<dbReference type="InterPro" id="IPR029787">
    <property type="entry name" value="Nucleotide_cyclase"/>
</dbReference>
<dbReference type="Proteomes" id="UP000193061">
    <property type="component" value="Unassembled WGS sequence"/>
</dbReference>
<dbReference type="AlphaFoldDB" id="A0A1X6Z9D5"/>
<gene>
    <name evidence="2" type="ORF">ROA7450_02147</name>
</gene>
<sequence>MERKLAAIMAADVVGYSRMMGADEVGTLGNLKAFEKDVIEPVVSKHSGRIFKRMGDGYLAEFQSIVAAVECAMEWQFAASEELQFRIGVHLGDVIDEDGDVYGEGVNIAARIEPLAEAGGICLSEDAWRQVRTKLDVDFQDLKEQKLKNIDNPVRVLQIANPSRDSVSFQAASNAKEEDYPYRKLPKIVLAPFKCIGDSSEGQALRSGLTATLTTALAKFEEFALVDPGTLSEISASHETLDAGHQVGFEFVLNGTVQTVASRVRIGVSLISTVSGQPVWSETLNRELEDVFELQDDITAFIASTLSDAVGEEQAKAISDTPLNKLTAAEVMIRGIELLHNVNFEDNKTAMGIFENARDADPDALFPTLCLCWTYAIELGSGWPSSREDPIGFCLDEMRRLTRLHPRSAHIHRLTSRLYYFKGNYADGLAHAKRAYELNPFHSDMMITLGTALMWEGRPKEALVLLEKAYQTNSYIPDAFRSYLSLAYFLCDRPQDGIPILGVSEVLTPTSQVYRILLLVGLGQIAEAKRHAKALKMRHPDFESANIQMFNSFRYEEDRNRIFSALRSVSLVE</sequence>
<organism evidence="2 3">
    <name type="scientific">Roseovarius albus</name>
    <dbReference type="NCBI Taxonomy" id="1247867"/>
    <lineage>
        <taxon>Bacteria</taxon>
        <taxon>Pseudomonadati</taxon>
        <taxon>Pseudomonadota</taxon>
        <taxon>Alphaproteobacteria</taxon>
        <taxon>Rhodobacterales</taxon>
        <taxon>Roseobacteraceae</taxon>
        <taxon>Roseovarius</taxon>
    </lineage>
</organism>
<dbReference type="OrthoDB" id="54411at2"/>
<protein>
    <submittedName>
        <fullName evidence="2">Adenylate and Guanylate cyclase catalytic domain protein</fullName>
    </submittedName>
</protein>
<dbReference type="Gene3D" id="1.25.40.10">
    <property type="entry name" value="Tetratricopeptide repeat domain"/>
    <property type="match status" value="1"/>
</dbReference>
<dbReference type="PANTHER" id="PTHR43081:SF19">
    <property type="entry name" value="PH-SENSITIVE ADENYLATE CYCLASE RV1264"/>
    <property type="match status" value="1"/>
</dbReference>
<dbReference type="GO" id="GO:0004016">
    <property type="term" value="F:adenylate cyclase activity"/>
    <property type="evidence" value="ECO:0007669"/>
    <property type="project" value="UniProtKB-ARBA"/>
</dbReference>
<dbReference type="GO" id="GO:0035556">
    <property type="term" value="P:intracellular signal transduction"/>
    <property type="evidence" value="ECO:0007669"/>
    <property type="project" value="InterPro"/>
</dbReference>
<evidence type="ECO:0000313" key="3">
    <source>
        <dbReference type="Proteomes" id="UP000193061"/>
    </source>
</evidence>
<proteinExistence type="predicted"/>
<dbReference type="InterPro" id="IPR011990">
    <property type="entry name" value="TPR-like_helical_dom_sf"/>
</dbReference>
<dbReference type="InterPro" id="IPR050697">
    <property type="entry name" value="Adenylyl/Guanylyl_Cyclase_3/4"/>
</dbReference>
<dbReference type="PROSITE" id="PS50125">
    <property type="entry name" value="GUANYLATE_CYCLASE_2"/>
    <property type="match status" value="1"/>
</dbReference>